<keyword evidence="2" id="KW-1185">Reference proteome</keyword>
<dbReference type="GO" id="GO:0030638">
    <property type="term" value="P:polyketide metabolic process"/>
    <property type="evidence" value="ECO:0007669"/>
    <property type="project" value="InterPro"/>
</dbReference>
<dbReference type="SUPFAM" id="SSF54427">
    <property type="entry name" value="NTF2-like"/>
    <property type="match status" value="1"/>
</dbReference>
<accession>A0A1T5C623</accession>
<evidence type="ECO:0000313" key="2">
    <source>
        <dbReference type="Proteomes" id="UP000190852"/>
    </source>
</evidence>
<gene>
    <name evidence="1" type="ORF">SAMN05660349_01715</name>
</gene>
<organism evidence="1 2">
    <name type="scientific">Parabacteroides chartae</name>
    <dbReference type="NCBI Taxonomy" id="1037355"/>
    <lineage>
        <taxon>Bacteria</taxon>
        <taxon>Pseudomonadati</taxon>
        <taxon>Bacteroidota</taxon>
        <taxon>Bacteroidia</taxon>
        <taxon>Bacteroidales</taxon>
        <taxon>Tannerellaceae</taxon>
        <taxon>Parabacteroides</taxon>
    </lineage>
</organism>
<proteinExistence type="predicted"/>
<protein>
    <submittedName>
        <fullName evidence="1">Predicted ester cyclase</fullName>
    </submittedName>
</protein>
<dbReference type="InterPro" id="IPR009959">
    <property type="entry name" value="Cyclase_SnoaL-like"/>
</dbReference>
<dbReference type="Pfam" id="PF07366">
    <property type="entry name" value="SnoaL"/>
    <property type="match status" value="1"/>
</dbReference>
<sequence>MKTVKFKLISALLLLIIAFSLTNCIISKDDKKEYDQLKARCELESQNKSTVRQVFEAINARDFEKMRTFYAPEYKMTGPRLPNAYTLDSLIQYIQRDIAVFPDWKYSVENMVAQGDTVAVKIAQFGVQANDYMGIKPKANQISRAAIFITVFSNGKLKETWILQDNLGFMEQIGMQLTVKPEDKTKGKK</sequence>
<dbReference type="Gene3D" id="3.10.450.50">
    <property type="match status" value="1"/>
</dbReference>
<dbReference type="AlphaFoldDB" id="A0A1T5C623"/>
<name>A0A1T5C623_9BACT</name>
<dbReference type="Proteomes" id="UP000190852">
    <property type="component" value="Unassembled WGS sequence"/>
</dbReference>
<reference evidence="2" key="1">
    <citation type="submission" date="2017-02" db="EMBL/GenBank/DDBJ databases">
        <authorList>
            <person name="Varghese N."/>
            <person name="Submissions S."/>
        </authorList>
    </citation>
    <scope>NUCLEOTIDE SEQUENCE [LARGE SCALE GENOMIC DNA]</scope>
    <source>
        <strain evidence="2">DSM 24967</strain>
    </source>
</reference>
<dbReference type="EMBL" id="FUYQ01000010">
    <property type="protein sequence ID" value="SKB54826.1"/>
    <property type="molecule type" value="Genomic_DNA"/>
</dbReference>
<dbReference type="InterPro" id="IPR032710">
    <property type="entry name" value="NTF2-like_dom_sf"/>
</dbReference>
<dbReference type="PANTHER" id="PTHR38436:SF1">
    <property type="entry name" value="ESTER CYCLASE"/>
    <property type="match status" value="1"/>
</dbReference>
<dbReference type="PANTHER" id="PTHR38436">
    <property type="entry name" value="POLYKETIDE CYCLASE SNOAL-LIKE DOMAIN"/>
    <property type="match status" value="1"/>
</dbReference>
<dbReference type="RefSeq" id="WP_079683259.1">
    <property type="nucleotide sequence ID" value="NZ_FUYQ01000010.1"/>
</dbReference>
<evidence type="ECO:0000313" key="1">
    <source>
        <dbReference type="EMBL" id="SKB54826.1"/>
    </source>
</evidence>